<name>W4GWZ5_APHAT</name>
<feature type="region of interest" description="Disordered" evidence="1">
    <location>
        <begin position="376"/>
        <end position="410"/>
    </location>
</feature>
<sequence>MDVRKVALPAGFAPYSSWNSSLSEFDGASTCSMTCENGAIIALEVHSYHRHVKVVDQVRLGVIGLERFCHAWTSTPTARLAVAHGDTLFIYDDKFERRSELQLPFFAKHVAFHGATLVASTSNGAYVYHVCPTTVKCILKHQLYSDVPVGLAAFSRCGAWCGIAAIDGRFGLWNVRTAMQLEFSTTLPSARPTSIAFSGDKYAVVACKDAHVAVFQRDNASSCTWSQLSAFSLKPESVASSAAYMSSTLVAAWKSVPVFFSVVHSSTHMDIIDASTGRRVHHMTFPSHVHLMGLVAVDDNAMLMQDMQGQSAAANNVYAFTQHEPNRIGTIFSVTWSFAKAMAGCTRFGSFQDDVAVYDGAFGTLYLERQALRRTPRNGQPSDVLPLPFVPPHGIDPSNREEPNPSSTTSLSVHWMRQDYVVVVYGHAVYRYARNEWAVAVVPTGVHRVASSTGDVDGPLVLVVLGQNDLMVLDVDTLATTSVHAVPPQVSALPAFLAPSMTMHVERHASTALVRLVDNDVEFWRYPVTC</sequence>
<proteinExistence type="predicted"/>
<evidence type="ECO:0000313" key="2">
    <source>
        <dbReference type="EMBL" id="ETV83856.1"/>
    </source>
</evidence>
<reference evidence="2" key="1">
    <citation type="submission" date="2013-12" db="EMBL/GenBank/DDBJ databases">
        <title>The Genome Sequence of Aphanomyces astaci APO3.</title>
        <authorList>
            <consortium name="The Broad Institute Genomics Platform"/>
            <person name="Russ C."/>
            <person name="Tyler B."/>
            <person name="van West P."/>
            <person name="Dieguez-Uribeondo J."/>
            <person name="Young S.K."/>
            <person name="Zeng Q."/>
            <person name="Gargeya S."/>
            <person name="Fitzgerald M."/>
            <person name="Abouelleil A."/>
            <person name="Alvarado L."/>
            <person name="Chapman S.B."/>
            <person name="Gainer-Dewar J."/>
            <person name="Goldberg J."/>
            <person name="Griggs A."/>
            <person name="Gujja S."/>
            <person name="Hansen M."/>
            <person name="Howarth C."/>
            <person name="Imamovic A."/>
            <person name="Ireland A."/>
            <person name="Larimer J."/>
            <person name="McCowan C."/>
            <person name="Murphy C."/>
            <person name="Pearson M."/>
            <person name="Poon T.W."/>
            <person name="Priest M."/>
            <person name="Roberts A."/>
            <person name="Saif S."/>
            <person name="Shea T."/>
            <person name="Sykes S."/>
            <person name="Wortman J."/>
            <person name="Nusbaum C."/>
            <person name="Birren B."/>
        </authorList>
    </citation>
    <scope>NUCLEOTIDE SEQUENCE [LARGE SCALE GENOMIC DNA]</scope>
    <source>
        <strain evidence="2">APO3</strain>
    </source>
</reference>
<dbReference type="RefSeq" id="XP_009827286.1">
    <property type="nucleotide sequence ID" value="XM_009828984.1"/>
</dbReference>
<evidence type="ECO:0000256" key="1">
    <source>
        <dbReference type="SAM" id="MobiDB-lite"/>
    </source>
</evidence>
<protein>
    <submittedName>
        <fullName evidence="2">Uncharacterized protein</fullName>
    </submittedName>
</protein>
<dbReference type="SUPFAM" id="SSF50978">
    <property type="entry name" value="WD40 repeat-like"/>
    <property type="match status" value="1"/>
</dbReference>
<dbReference type="SUPFAM" id="SSF50969">
    <property type="entry name" value="YVTN repeat-like/Quinoprotein amine dehydrogenase"/>
    <property type="match status" value="1"/>
</dbReference>
<accession>W4GWZ5</accession>
<gene>
    <name evidence="2" type="ORF">H257_04463</name>
</gene>
<dbReference type="OrthoDB" id="78391at2759"/>
<dbReference type="GeneID" id="20806459"/>
<dbReference type="AlphaFoldDB" id="W4GWZ5"/>
<organism evidence="2">
    <name type="scientific">Aphanomyces astaci</name>
    <name type="common">Crayfish plague agent</name>
    <dbReference type="NCBI Taxonomy" id="112090"/>
    <lineage>
        <taxon>Eukaryota</taxon>
        <taxon>Sar</taxon>
        <taxon>Stramenopiles</taxon>
        <taxon>Oomycota</taxon>
        <taxon>Saprolegniomycetes</taxon>
        <taxon>Saprolegniales</taxon>
        <taxon>Verrucalvaceae</taxon>
        <taxon>Aphanomyces</taxon>
    </lineage>
</organism>
<dbReference type="EMBL" id="KI913120">
    <property type="protein sequence ID" value="ETV83856.1"/>
    <property type="molecule type" value="Genomic_DNA"/>
</dbReference>
<dbReference type="Gene3D" id="2.130.10.10">
    <property type="entry name" value="YVTN repeat-like/Quinoprotein amine dehydrogenase"/>
    <property type="match status" value="1"/>
</dbReference>
<dbReference type="InterPro" id="IPR011044">
    <property type="entry name" value="Quino_amine_DH_bsu"/>
</dbReference>
<dbReference type="VEuPathDB" id="FungiDB:H257_04463"/>
<dbReference type="InterPro" id="IPR036322">
    <property type="entry name" value="WD40_repeat_dom_sf"/>
</dbReference>
<dbReference type="InterPro" id="IPR015943">
    <property type="entry name" value="WD40/YVTN_repeat-like_dom_sf"/>
</dbReference>